<dbReference type="RefSeq" id="XP_033421008.1">
    <property type="nucleotide sequence ID" value="XM_033576344.1"/>
</dbReference>
<comment type="caution">
    <text evidence="1">The sequence shown here is derived from an EMBL/GenBank/DDBJ whole genome shotgun (WGS) entry which is preliminary data.</text>
</comment>
<evidence type="ECO:0000313" key="2">
    <source>
        <dbReference type="Proteomes" id="UP000324241"/>
    </source>
</evidence>
<accession>A0A5M9M7T4</accession>
<reference evidence="1 2" key="1">
    <citation type="submission" date="2019-08" db="EMBL/GenBank/DDBJ databases">
        <title>The genome sequence of a newly discovered highly antifungal drug resistant Aspergillus species, Aspergillus tanneri NIH 1004.</title>
        <authorList>
            <person name="Mounaud S."/>
            <person name="Singh I."/>
            <person name="Joardar V."/>
            <person name="Pakala S."/>
            <person name="Pakala S."/>
            <person name="Venepally P."/>
            <person name="Chung J.K."/>
            <person name="Losada L."/>
            <person name="Nierman W.C."/>
        </authorList>
    </citation>
    <scope>NUCLEOTIDE SEQUENCE [LARGE SCALE GENOMIC DNA]</scope>
    <source>
        <strain evidence="1 2">NIH1004</strain>
    </source>
</reference>
<dbReference type="Proteomes" id="UP000324241">
    <property type="component" value="Unassembled WGS sequence"/>
</dbReference>
<organism evidence="1 2">
    <name type="scientific">Aspergillus tanneri</name>
    <dbReference type="NCBI Taxonomy" id="1220188"/>
    <lineage>
        <taxon>Eukaryota</taxon>
        <taxon>Fungi</taxon>
        <taxon>Dikarya</taxon>
        <taxon>Ascomycota</taxon>
        <taxon>Pezizomycotina</taxon>
        <taxon>Eurotiomycetes</taxon>
        <taxon>Eurotiomycetidae</taxon>
        <taxon>Eurotiales</taxon>
        <taxon>Aspergillaceae</taxon>
        <taxon>Aspergillus</taxon>
        <taxon>Aspergillus subgen. Circumdati</taxon>
    </lineage>
</organism>
<evidence type="ECO:0000313" key="1">
    <source>
        <dbReference type="EMBL" id="KAA8641646.1"/>
    </source>
</evidence>
<dbReference type="AlphaFoldDB" id="A0A5M9M7T4"/>
<gene>
    <name evidence="1" type="ORF">ATNIH1004_011782</name>
</gene>
<protein>
    <submittedName>
        <fullName evidence="1">Uncharacterized protein</fullName>
    </submittedName>
</protein>
<dbReference type="VEuPathDB" id="FungiDB:EYZ11_006940"/>
<dbReference type="OrthoDB" id="10472751at2759"/>
<dbReference type="GeneID" id="54334483"/>
<dbReference type="EMBL" id="QUQM01000009">
    <property type="protein sequence ID" value="KAA8641646.1"/>
    <property type="molecule type" value="Genomic_DNA"/>
</dbReference>
<proteinExistence type="predicted"/>
<sequence length="159" mass="17882">MGLNVTTYIRVWDGGLAKISRKFNVSLVIWAPYSMVYHFRKHLINLHVQASGFAANGGVQTFDHDTSSSTYRSQNTREHLPVTETVNSTAKVDAQTQTTCDTASILLLPLGYIIINYLAHRSAQDGVEFLCIKLQWHSQAELGRFAPDMLNEYIHKQGL</sequence>
<name>A0A5M9M7T4_9EURO</name>